<dbReference type="Proteomes" id="UP000186666">
    <property type="component" value="Unassembled WGS sequence"/>
</dbReference>
<reference evidence="1 2" key="1">
    <citation type="submission" date="2017-01" db="EMBL/GenBank/DDBJ databases">
        <authorList>
            <person name="Varghese N."/>
            <person name="Submissions S."/>
        </authorList>
    </citation>
    <scope>NUCLEOTIDE SEQUENCE [LARGE SCALE GENOMIC DNA]</scope>
    <source>
        <strain evidence="1 2">ATCC 23464</strain>
    </source>
</reference>
<keyword evidence="2" id="KW-1185">Reference proteome</keyword>
<dbReference type="EMBL" id="FTNK01000001">
    <property type="protein sequence ID" value="SIQ34424.1"/>
    <property type="molecule type" value="Genomic_DNA"/>
</dbReference>
<evidence type="ECO:0008006" key="3">
    <source>
        <dbReference type="Google" id="ProtNLM"/>
    </source>
</evidence>
<evidence type="ECO:0000313" key="2">
    <source>
        <dbReference type="Proteomes" id="UP000186666"/>
    </source>
</evidence>
<protein>
    <recommendedName>
        <fullName evidence="3">DUF5659 domain-containing protein</fullName>
    </recommendedName>
</protein>
<comment type="caution">
    <text evidence="1">The sequence shown here is derived from an EMBL/GenBank/DDBJ whole genome shotgun (WGS) entry which is preliminary data.</text>
</comment>
<name>A0ABY1JKF5_9BACL</name>
<gene>
    <name evidence="1" type="ORF">SAMN05421578_101311</name>
</gene>
<sequence length="63" mass="7520">MESNTIFIHSKRMVGWLLMNGITHYKVVDDKKHIGKNVYLYHKSDYIASLMERMPYPQMMSLK</sequence>
<proteinExistence type="predicted"/>
<accession>A0ABY1JKF5</accession>
<evidence type="ECO:0000313" key="1">
    <source>
        <dbReference type="EMBL" id="SIQ34424.1"/>
    </source>
</evidence>
<dbReference type="RefSeq" id="WP_068589870.1">
    <property type="nucleotide sequence ID" value="NZ_FTNK01000001.1"/>
</dbReference>
<organism evidence="1 2">
    <name type="scientific">Paenibacillus macquariensis</name>
    <dbReference type="NCBI Taxonomy" id="948756"/>
    <lineage>
        <taxon>Bacteria</taxon>
        <taxon>Bacillati</taxon>
        <taxon>Bacillota</taxon>
        <taxon>Bacilli</taxon>
        <taxon>Bacillales</taxon>
        <taxon>Paenibacillaceae</taxon>
        <taxon>Paenibacillus</taxon>
    </lineage>
</organism>